<feature type="signal peptide" evidence="1">
    <location>
        <begin position="1"/>
        <end position="27"/>
    </location>
</feature>
<dbReference type="PANTHER" id="PTHR34406">
    <property type="entry name" value="PROTEIN YCEI"/>
    <property type="match status" value="1"/>
</dbReference>
<dbReference type="Proteomes" id="UP000307749">
    <property type="component" value="Unassembled WGS sequence"/>
</dbReference>
<dbReference type="Pfam" id="PF04264">
    <property type="entry name" value="YceI"/>
    <property type="match status" value="1"/>
</dbReference>
<gene>
    <name evidence="3" type="ORF">B1806_01170</name>
</gene>
<comment type="caution">
    <text evidence="3">The sequence shown here is derived from an EMBL/GenBank/DDBJ whole genome shotgun (WGS) entry which is preliminary data.</text>
</comment>
<protein>
    <recommendedName>
        <fullName evidence="2">Lipid/polyisoprenoid-binding YceI-like domain-containing protein</fullName>
    </recommendedName>
</protein>
<evidence type="ECO:0000256" key="1">
    <source>
        <dbReference type="SAM" id="SignalP"/>
    </source>
</evidence>
<dbReference type="EMBL" id="MWQO01000003">
    <property type="protein sequence ID" value="THD12190.1"/>
    <property type="molecule type" value="Genomic_DNA"/>
</dbReference>
<evidence type="ECO:0000313" key="4">
    <source>
        <dbReference type="Proteomes" id="UP000307749"/>
    </source>
</evidence>
<organism evidence="3 4">
    <name type="scientific">Metallibacterium scheffleri</name>
    <dbReference type="NCBI Taxonomy" id="993689"/>
    <lineage>
        <taxon>Bacteria</taxon>
        <taxon>Pseudomonadati</taxon>
        <taxon>Pseudomonadota</taxon>
        <taxon>Gammaproteobacteria</taxon>
        <taxon>Lysobacterales</taxon>
        <taxon>Rhodanobacteraceae</taxon>
        <taxon>Metallibacterium</taxon>
    </lineage>
</organism>
<dbReference type="STRING" id="993689.GCA_002077135_03315"/>
<evidence type="ECO:0000259" key="2">
    <source>
        <dbReference type="SMART" id="SM00867"/>
    </source>
</evidence>
<dbReference type="RefSeq" id="WP_081129745.1">
    <property type="nucleotide sequence ID" value="NZ_LDOS01000002.1"/>
</dbReference>
<dbReference type="AlphaFoldDB" id="A0A4S3KSZ6"/>
<accession>A0A4S3KSZ6</accession>
<dbReference type="SMART" id="SM00867">
    <property type="entry name" value="YceI"/>
    <property type="match status" value="1"/>
</dbReference>
<sequence>MKPLLIRSLTTALAVLLAALLVPVAQAQTWTLQAGSTLGFSSTFEGAAFSGRFKQFSATIAFDPAKPQACTLRASITLASADTDNPDRDKMLPTADFFDVARFPQAHYQGGDCQPDGPGRYRAQGTLTLRGVSKPVPLLLHFSVNGADALLTLDASVPRLAFAVGGGQWASASAIGLDVAVHGVLKLAPAP</sequence>
<keyword evidence="1" id="KW-0732">Signal</keyword>
<proteinExistence type="predicted"/>
<keyword evidence="4" id="KW-1185">Reference proteome</keyword>
<name>A0A4S3KSZ6_9GAMM</name>
<reference evidence="3 4" key="1">
    <citation type="submission" date="2017-02" db="EMBL/GenBank/DDBJ databases">
        <title>Whole genome sequencing of Metallibacterium scheffleri DSM 24874 (T).</title>
        <authorList>
            <person name="Kumar S."/>
            <person name="Patil P."/>
            <person name="Patil P.B."/>
        </authorList>
    </citation>
    <scope>NUCLEOTIDE SEQUENCE [LARGE SCALE GENOMIC DNA]</scope>
    <source>
        <strain evidence="3 4">DSM 24874</strain>
    </source>
</reference>
<dbReference type="PANTHER" id="PTHR34406:SF1">
    <property type="entry name" value="PROTEIN YCEI"/>
    <property type="match status" value="1"/>
</dbReference>
<feature type="domain" description="Lipid/polyisoprenoid-binding YceI-like" evidence="2">
    <location>
        <begin position="29"/>
        <end position="186"/>
    </location>
</feature>
<feature type="chain" id="PRO_5020335765" description="Lipid/polyisoprenoid-binding YceI-like domain-containing protein" evidence="1">
    <location>
        <begin position="28"/>
        <end position="191"/>
    </location>
</feature>
<dbReference type="OrthoDB" id="1247465at2"/>
<dbReference type="InterPro" id="IPR007372">
    <property type="entry name" value="Lipid/polyisoprenoid-bd_YceI"/>
</dbReference>
<dbReference type="InterPro" id="IPR036761">
    <property type="entry name" value="TTHA0802/YceI-like_sf"/>
</dbReference>
<evidence type="ECO:0000313" key="3">
    <source>
        <dbReference type="EMBL" id="THD12190.1"/>
    </source>
</evidence>
<dbReference type="SUPFAM" id="SSF101874">
    <property type="entry name" value="YceI-like"/>
    <property type="match status" value="1"/>
</dbReference>
<dbReference type="Gene3D" id="2.40.128.110">
    <property type="entry name" value="Lipid/polyisoprenoid-binding, YceI-like"/>
    <property type="match status" value="1"/>
</dbReference>